<evidence type="ECO:0000313" key="4">
    <source>
        <dbReference type="Proteomes" id="UP000815677"/>
    </source>
</evidence>
<reference evidence="3" key="1">
    <citation type="submission" date="2014-09" db="EMBL/GenBank/DDBJ databases">
        <title>Genome sequence of the luminous mushroom Mycena chlorophos for searching fungal bioluminescence genes.</title>
        <authorList>
            <person name="Tanaka Y."/>
            <person name="Kasuga D."/>
            <person name="Oba Y."/>
            <person name="Hase S."/>
            <person name="Sato K."/>
            <person name="Oba Y."/>
            <person name="Sakakibara Y."/>
        </authorList>
    </citation>
    <scope>NUCLEOTIDE SEQUENCE</scope>
</reference>
<evidence type="ECO:0000256" key="2">
    <source>
        <dbReference type="SAM" id="Phobius"/>
    </source>
</evidence>
<dbReference type="Proteomes" id="UP000815677">
    <property type="component" value="Unassembled WGS sequence"/>
</dbReference>
<dbReference type="SUPFAM" id="SSF53098">
    <property type="entry name" value="Ribonuclease H-like"/>
    <property type="match status" value="1"/>
</dbReference>
<accession>A0ABQ0L630</accession>
<proteinExistence type="predicted"/>
<sequence>MGGRELNPFYVAHFTFLRLADNDRSKRKIYQCNYCGKELEHRENRLANHTLSATNCPKAPLAARTAAHMLMSEKKGGGTKRPADDDATESTSVIKDPAMQPPPAKKTKIQTNLDGVVDFPMSQTQEDSANRKLLRLLIHSNTVFLNADNIFLADCANELRPSFHLASRNTMSTLMLDSEHSRVHLENAEKLHGMEQSGTMLIDGWEDDMRRSLYGTAVASVGEPTVVLGLQDGNRGSSQKIFEASSCLLGLVTDNPTVMKGFRKKFVKKYPWVVPMACWAHGLNTLVSEICRFPDAKSAIQLANRIVTFFNSSHYWGGQLQLVALAEKLTRGLKKNCESRWYALILLLASVLAHQTALSLLIARPDARKAAGGYSAVNANVLRIIQDYDEDFWPWGTRGGVGCA</sequence>
<name>A0ABQ0L630_MYCCL</name>
<evidence type="ECO:0008006" key="5">
    <source>
        <dbReference type="Google" id="ProtNLM"/>
    </source>
</evidence>
<evidence type="ECO:0000313" key="3">
    <source>
        <dbReference type="EMBL" id="GAT46558.1"/>
    </source>
</evidence>
<feature type="region of interest" description="Disordered" evidence="1">
    <location>
        <begin position="73"/>
        <end position="107"/>
    </location>
</feature>
<keyword evidence="2" id="KW-0472">Membrane</keyword>
<evidence type="ECO:0000256" key="1">
    <source>
        <dbReference type="SAM" id="MobiDB-lite"/>
    </source>
</evidence>
<feature type="non-terminal residue" evidence="3">
    <location>
        <position position="404"/>
    </location>
</feature>
<feature type="compositionally biased region" description="Basic and acidic residues" evidence="1">
    <location>
        <begin position="73"/>
        <end position="84"/>
    </location>
</feature>
<protein>
    <recommendedName>
        <fullName evidence="5">DUF659 domain-containing protein</fullName>
    </recommendedName>
</protein>
<organism evidence="3 4">
    <name type="scientific">Mycena chlorophos</name>
    <name type="common">Agaric fungus</name>
    <name type="synonym">Agaricus chlorophos</name>
    <dbReference type="NCBI Taxonomy" id="658473"/>
    <lineage>
        <taxon>Eukaryota</taxon>
        <taxon>Fungi</taxon>
        <taxon>Dikarya</taxon>
        <taxon>Basidiomycota</taxon>
        <taxon>Agaricomycotina</taxon>
        <taxon>Agaricomycetes</taxon>
        <taxon>Agaricomycetidae</taxon>
        <taxon>Agaricales</taxon>
        <taxon>Marasmiineae</taxon>
        <taxon>Mycenaceae</taxon>
        <taxon>Mycena</taxon>
    </lineage>
</organism>
<keyword evidence="2" id="KW-1133">Transmembrane helix</keyword>
<dbReference type="EMBL" id="DF842556">
    <property type="protein sequence ID" value="GAT46558.1"/>
    <property type="molecule type" value="Genomic_DNA"/>
</dbReference>
<keyword evidence="2" id="KW-0812">Transmembrane</keyword>
<keyword evidence="4" id="KW-1185">Reference proteome</keyword>
<gene>
    <name evidence="3" type="ORF">MCHLO_04068</name>
</gene>
<dbReference type="InterPro" id="IPR012337">
    <property type="entry name" value="RNaseH-like_sf"/>
</dbReference>
<feature type="transmembrane region" description="Helical" evidence="2">
    <location>
        <begin position="341"/>
        <end position="363"/>
    </location>
</feature>